<dbReference type="InterPro" id="IPR050109">
    <property type="entry name" value="HTH-type_TetR-like_transc_reg"/>
</dbReference>
<dbReference type="Pfam" id="PF17918">
    <property type="entry name" value="TetR_C_15"/>
    <property type="match status" value="1"/>
</dbReference>
<dbReference type="EMBL" id="JBKBDE010000001">
    <property type="protein sequence ID" value="MFN6549238.1"/>
    <property type="molecule type" value="Genomic_DNA"/>
</dbReference>
<evidence type="ECO:0000313" key="7">
    <source>
        <dbReference type="EMBL" id="MFN6549238.1"/>
    </source>
</evidence>
<evidence type="ECO:0000259" key="6">
    <source>
        <dbReference type="PROSITE" id="PS50977"/>
    </source>
</evidence>
<dbReference type="PROSITE" id="PS01081">
    <property type="entry name" value="HTH_TETR_1"/>
    <property type="match status" value="1"/>
</dbReference>
<name>A0ABW9LQK2_9MYCO</name>
<dbReference type="PRINTS" id="PR00455">
    <property type="entry name" value="HTHTETR"/>
</dbReference>
<dbReference type="Gene3D" id="1.10.357.10">
    <property type="entry name" value="Tetracycline Repressor, domain 2"/>
    <property type="match status" value="1"/>
</dbReference>
<keyword evidence="8" id="KW-1185">Reference proteome</keyword>
<dbReference type="Proteomes" id="UP001635817">
    <property type="component" value="Unassembled WGS sequence"/>
</dbReference>
<evidence type="ECO:0000256" key="4">
    <source>
        <dbReference type="PROSITE-ProRule" id="PRU00335"/>
    </source>
</evidence>
<dbReference type="PANTHER" id="PTHR30055:SF234">
    <property type="entry name" value="HTH-TYPE TRANSCRIPTIONAL REGULATOR BETI"/>
    <property type="match status" value="1"/>
</dbReference>
<keyword evidence="1" id="KW-0805">Transcription regulation</keyword>
<organism evidence="7 8">
    <name type="scientific">Mycolicibacterium septicum</name>
    <dbReference type="NCBI Taxonomy" id="98668"/>
    <lineage>
        <taxon>Bacteria</taxon>
        <taxon>Bacillati</taxon>
        <taxon>Actinomycetota</taxon>
        <taxon>Actinomycetes</taxon>
        <taxon>Mycobacteriales</taxon>
        <taxon>Mycobacteriaceae</taxon>
        <taxon>Mycolicibacterium</taxon>
    </lineage>
</organism>
<sequence length="234" mass="25534">MTPTDRFRPRKQPRQQRAVETRQAILDAAARIFAEYGYAAGTTNRIAEAADLSIGSLYQYFPNKDAILSALTDAHVDAGAALLRERTAEGLPDSLEDLLRLFVRATIDNHRDDTRLHRVLFEEAPRSPGLLNRLHHTEEDAVSAAKALLDSHSDVTVADTAFAARMVVATVESLTHRLLACEKPADAEQLEDGIVTMLAGYLRSPEGRPPSRADAEVPENGTSGVPTRLLGEGK</sequence>
<protein>
    <submittedName>
        <fullName evidence="7">TetR/AcrR family transcriptional regulator</fullName>
    </submittedName>
</protein>
<keyword evidence="3" id="KW-0804">Transcription</keyword>
<reference evidence="7 8" key="1">
    <citation type="submission" date="2024-12" db="EMBL/GenBank/DDBJ databases">
        <title>The coexistence of Mycolicibacterium septicum and Mycolicibacterium nivoides in clinical samples.</title>
        <authorList>
            <person name="Wang C."/>
            <person name="Feng Y."/>
            <person name="Zong Z."/>
        </authorList>
    </citation>
    <scope>NUCLEOTIDE SEQUENCE [LARGE SCALE GENOMIC DNA]</scope>
    <source>
        <strain evidence="7 8">120310</strain>
    </source>
</reference>
<feature type="DNA-binding region" description="H-T-H motif" evidence="4">
    <location>
        <begin position="42"/>
        <end position="61"/>
    </location>
</feature>
<keyword evidence="2 4" id="KW-0238">DNA-binding</keyword>
<evidence type="ECO:0000256" key="3">
    <source>
        <dbReference type="ARBA" id="ARBA00023163"/>
    </source>
</evidence>
<dbReference type="Pfam" id="PF00440">
    <property type="entry name" value="TetR_N"/>
    <property type="match status" value="1"/>
</dbReference>
<evidence type="ECO:0000256" key="5">
    <source>
        <dbReference type="SAM" id="MobiDB-lite"/>
    </source>
</evidence>
<dbReference type="InterPro" id="IPR023772">
    <property type="entry name" value="DNA-bd_HTH_TetR-type_CS"/>
</dbReference>
<comment type="caution">
    <text evidence="7">The sequence shown here is derived from an EMBL/GenBank/DDBJ whole genome shotgun (WGS) entry which is preliminary data.</text>
</comment>
<dbReference type="PROSITE" id="PS50977">
    <property type="entry name" value="HTH_TETR_2"/>
    <property type="match status" value="1"/>
</dbReference>
<evidence type="ECO:0000256" key="1">
    <source>
        <dbReference type="ARBA" id="ARBA00023015"/>
    </source>
</evidence>
<dbReference type="InterPro" id="IPR009057">
    <property type="entry name" value="Homeodomain-like_sf"/>
</dbReference>
<feature type="region of interest" description="Disordered" evidence="5">
    <location>
        <begin position="203"/>
        <end position="234"/>
    </location>
</feature>
<feature type="domain" description="HTH tetR-type" evidence="6">
    <location>
        <begin position="19"/>
        <end position="79"/>
    </location>
</feature>
<dbReference type="SUPFAM" id="SSF46689">
    <property type="entry name" value="Homeodomain-like"/>
    <property type="match status" value="1"/>
</dbReference>
<feature type="compositionally biased region" description="Basic and acidic residues" evidence="5">
    <location>
        <begin position="205"/>
        <end position="215"/>
    </location>
</feature>
<dbReference type="InterPro" id="IPR001647">
    <property type="entry name" value="HTH_TetR"/>
</dbReference>
<accession>A0ABW9LQK2</accession>
<dbReference type="PANTHER" id="PTHR30055">
    <property type="entry name" value="HTH-TYPE TRANSCRIPTIONAL REGULATOR RUTR"/>
    <property type="match status" value="1"/>
</dbReference>
<evidence type="ECO:0000313" key="8">
    <source>
        <dbReference type="Proteomes" id="UP001635817"/>
    </source>
</evidence>
<dbReference type="InterPro" id="IPR041669">
    <property type="entry name" value="TetR_C_15"/>
</dbReference>
<gene>
    <name evidence="7" type="ORF">ACK4CP_02465</name>
</gene>
<dbReference type="RefSeq" id="WP_409548250.1">
    <property type="nucleotide sequence ID" value="NZ_JBKBDE010000001.1"/>
</dbReference>
<evidence type="ECO:0000256" key="2">
    <source>
        <dbReference type="ARBA" id="ARBA00023125"/>
    </source>
</evidence>
<proteinExistence type="predicted"/>